<reference evidence="12 13" key="1">
    <citation type="submission" date="2015-09" db="EMBL/GenBank/DDBJ databases">
        <title>Genome sequencing project for genomic taxonomy and phylogenomics of Bacillus-like bacteria.</title>
        <authorList>
            <person name="Liu B."/>
            <person name="Wang J."/>
            <person name="Zhu Y."/>
            <person name="Liu G."/>
            <person name="Chen Q."/>
            <person name="Chen Z."/>
            <person name="Lan J."/>
            <person name="Che J."/>
            <person name="Ge C."/>
            <person name="Shi H."/>
            <person name="Pan Z."/>
            <person name="Liu X."/>
        </authorList>
    </citation>
    <scope>NUCLEOTIDE SEQUENCE [LARGE SCALE GENOMIC DNA]</scope>
    <source>
        <strain evidence="12 13">FJAT-18043</strain>
    </source>
</reference>
<dbReference type="EC" id="2.7.13.3" evidence="2"/>
<keyword evidence="4" id="KW-0808">Transferase</keyword>
<dbReference type="PROSITE" id="PS50113">
    <property type="entry name" value="PAC"/>
    <property type="match status" value="2"/>
</dbReference>
<dbReference type="Gene3D" id="3.30.450.20">
    <property type="entry name" value="PAS domain"/>
    <property type="match status" value="2"/>
</dbReference>
<sequence>MLGKITLDHPQLFIQAFENSAIGMALIAANDGELLKVNQALCSILGYEEQEMLKLKIFDITHPDDSENDLHIVHLLLNGKEHSYHSERRYIHKEGYEIWALMSVSLVRDEQQNPIFYISQIQDISNRRRTEEKLREGEDRYHRIVEESPDGVIILRDERCLFINQTGVEMLRFKGKSDIVGRPIYDFVHPDDHQRLKQRDMHNGSIGPIEKRFIRMDGKVIDVELKTIPTIYQDNPAVHVIMRDISERKQTQDLIINSEKLTIAGQLAAGIAHEVRNPLTAIKGFFQMMEKDLKGSKMYFDVISSEINRIETILNELLVLARPQQIKYERKNIEVIINHVITLLKTQSNLNSIELIKSIEPNLPLIKCNENQLKQVFINFLKNAIEAMEKGGRITIEIRKHHTDTIMIQIVDQGSGIPEHLLSKIGEPFFTTKEQGTGLGLMICKNIIEEHKGNLHIDSSSNGTRVEILLPLL</sequence>
<dbReference type="AlphaFoldDB" id="A0A0Q3QVE7"/>
<evidence type="ECO:0000259" key="9">
    <source>
        <dbReference type="PROSITE" id="PS50109"/>
    </source>
</evidence>
<dbReference type="SUPFAM" id="SSF47384">
    <property type="entry name" value="Homodimeric domain of signal transducing histidine kinase"/>
    <property type="match status" value="1"/>
</dbReference>
<dbReference type="InterPro" id="IPR003594">
    <property type="entry name" value="HATPase_dom"/>
</dbReference>
<feature type="domain" description="PAS" evidence="10">
    <location>
        <begin position="9"/>
        <end position="80"/>
    </location>
</feature>
<dbReference type="PROSITE" id="PS50109">
    <property type="entry name" value="HIS_KIN"/>
    <property type="match status" value="1"/>
</dbReference>
<dbReference type="SUPFAM" id="SSF55874">
    <property type="entry name" value="ATPase domain of HSP90 chaperone/DNA topoisomerase II/histidine kinase"/>
    <property type="match status" value="1"/>
</dbReference>
<dbReference type="Proteomes" id="UP000050996">
    <property type="component" value="Unassembled WGS sequence"/>
</dbReference>
<feature type="domain" description="Histidine kinase" evidence="9">
    <location>
        <begin position="270"/>
        <end position="473"/>
    </location>
</feature>
<comment type="catalytic activity">
    <reaction evidence="1">
        <text>ATP + protein L-histidine = ADP + protein N-phospho-L-histidine.</text>
        <dbReference type="EC" id="2.7.13.3"/>
    </reaction>
</comment>
<dbReference type="Pfam" id="PF13426">
    <property type="entry name" value="PAS_9"/>
    <property type="match status" value="1"/>
</dbReference>
<dbReference type="InterPro" id="IPR013767">
    <property type="entry name" value="PAS_fold"/>
</dbReference>
<dbReference type="InterPro" id="IPR035965">
    <property type="entry name" value="PAS-like_dom_sf"/>
</dbReference>
<dbReference type="Gene3D" id="1.10.287.130">
    <property type="match status" value="1"/>
</dbReference>
<dbReference type="InterPro" id="IPR004358">
    <property type="entry name" value="Sig_transdc_His_kin-like_C"/>
</dbReference>
<dbReference type="Gene3D" id="3.30.565.10">
    <property type="entry name" value="Histidine kinase-like ATPase, C-terminal domain"/>
    <property type="match status" value="1"/>
</dbReference>
<dbReference type="RefSeq" id="WP_053478448.1">
    <property type="nucleotide sequence ID" value="NZ_LJIX01000006.1"/>
</dbReference>
<dbReference type="GO" id="GO:0005524">
    <property type="term" value="F:ATP binding"/>
    <property type="evidence" value="ECO:0007669"/>
    <property type="project" value="UniProtKB-KW"/>
</dbReference>
<dbReference type="PRINTS" id="PR00344">
    <property type="entry name" value="BCTRLSENSOR"/>
</dbReference>
<dbReference type="SMART" id="SM00387">
    <property type="entry name" value="HATPase_c"/>
    <property type="match status" value="1"/>
</dbReference>
<keyword evidence="7" id="KW-0067">ATP-binding</keyword>
<accession>A0A0Q3QVE7</accession>
<dbReference type="NCBIfam" id="TIGR00229">
    <property type="entry name" value="sensory_box"/>
    <property type="match status" value="2"/>
</dbReference>
<evidence type="ECO:0000256" key="7">
    <source>
        <dbReference type="ARBA" id="ARBA00022840"/>
    </source>
</evidence>
<dbReference type="EMBL" id="LJIX01000006">
    <property type="protein sequence ID" value="KQL21600.1"/>
    <property type="molecule type" value="Genomic_DNA"/>
</dbReference>
<protein>
    <recommendedName>
        <fullName evidence="2">histidine kinase</fullName>
        <ecNumber evidence="2">2.7.13.3</ecNumber>
    </recommendedName>
</protein>
<keyword evidence="5" id="KW-0547">Nucleotide-binding</keyword>
<dbReference type="CDD" id="cd00082">
    <property type="entry name" value="HisKA"/>
    <property type="match status" value="1"/>
</dbReference>
<comment type="caution">
    <text evidence="12">The sequence shown here is derived from an EMBL/GenBank/DDBJ whole genome shotgun (WGS) entry which is preliminary data.</text>
</comment>
<dbReference type="SUPFAM" id="SSF55785">
    <property type="entry name" value="PYP-like sensor domain (PAS domain)"/>
    <property type="match status" value="2"/>
</dbReference>
<feature type="domain" description="PAC" evidence="11">
    <location>
        <begin position="84"/>
        <end position="136"/>
    </location>
</feature>
<keyword evidence="6" id="KW-0418">Kinase</keyword>
<feature type="domain" description="PAS" evidence="10">
    <location>
        <begin position="137"/>
        <end position="198"/>
    </location>
</feature>
<evidence type="ECO:0000256" key="6">
    <source>
        <dbReference type="ARBA" id="ARBA00022777"/>
    </source>
</evidence>
<dbReference type="GO" id="GO:0000155">
    <property type="term" value="F:phosphorelay sensor kinase activity"/>
    <property type="evidence" value="ECO:0007669"/>
    <property type="project" value="InterPro"/>
</dbReference>
<dbReference type="InterPro" id="IPR036097">
    <property type="entry name" value="HisK_dim/P_sf"/>
</dbReference>
<dbReference type="PATRIC" id="fig|1637975.4.peg.5171"/>
<evidence type="ECO:0000259" key="10">
    <source>
        <dbReference type="PROSITE" id="PS50112"/>
    </source>
</evidence>
<keyword evidence="3" id="KW-0597">Phosphoprotein</keyword>
<dbReference type="InterPro" id="IPR005467">
    <property type="entry name" value="His_kinase_dom"/>
</dbReference>
<evidence type="ECO:0000256" key="8">
    <source>
        <dbReference type="ARBA" id="ARBA00023012"/>
    </source>
</evidence>
<evidence type="ECO:0000256" key="4">
    <source>
        <dbReference type="ARBA" id="ARBA00022679"/>
    </source>
</evidence>
<dbReference type="Pfam" id="PF00512">
    <property type="entry name" value="HisKA"/>
    <property type="match status" value="1"/>
</dbReference>
<feature type="domain" description="PAC" evidence="11">
    <location>
        <begin position="207"/>
        <end position="257"/>
    </location>
</feature>
<dbReference type="SMART" id="SM00086">
    <property type="entry name" value="PAC"/>
    <property type="match status" value="2"/>
</dbReference>
<dbReference type="SMART" id="SM00388">
    <property type="entry name" value="HisKA"/>
    <property type="match status" value="1"/>
</dbReference>
<dbReference type="STRING" id="1637975.AN957_25610"/>
<dbReference type="PANTHER" id="PTHR43065">
    <property type="entry name" value="SENSOR HISTIDINE KINASE"/>
    <property type="match status" value="1"/>
</dbReference>
<evidence type="ECO:0000256" key="1">
    <source>
        <dbReference type="ARBA" id="ARBA00000085"/>
    </source>
</evidence>
<dbReference type="CDD" id="cd00130">
    <property type="entry name" value="PAS"/>
    <property type="match status" value="2"/>
</dbReference>
<evidence type="ECO:0000256" key="3">
    <source>
        <dbReference type="ARBA" id="ARBA00022553"/>
    </source>
</evidence>
<dbReference type="Pfam" id="PF02518">
    <property type="entry name" value="HATPase_c"/>
    <property type="match status" value="1"/>
</dbReference>
<organism evidence="12 13">
    <name type="scientific">Cytobacillus solani</name>
    <dbReference type="NCBI Taxonomy" id="1637975"/>
    <lineage>
        <taxon>Bacteria</taxon>
        <taxon>Bacillati</taxon>
        <taxon>Bacillota</taxon>
        <taxon>Bacilli</taxon>
        <taxon>Bacillales</taxon>
        <taxon>Bacillaceae</taxon>
        <taxon>Cytobacillus</taxon>
    </lineage>
</organism>
<keyword evidence="8" id="KW-0902">Two-component regulatory system</keyword>
<keyword evidence="13" id="KW-1185">Reference proteome</keyword>
<evidence type="ECO:0000313" key="13">
    <source>
        <dbReference type="Proteomes" id="UP000050996"/>
    </source>
</evidence>
<dbReference type="PROSITE" id="PS50112">
    <property type="entry name" value="PAS"/>
    <property type="match status" value="2"/>
</dbReference>
<proteinExistence type="predicted"/>
<name>A0A0Q3QVE7_9BACI</name>
<dbReference type="PANTHER" id="PTHR43065:SF10">
    <property type="entry name" value="PEROXIDE STRESS-ACTIVATED HISTIDINE KINASE MAK3"/>
    <property type="match status" value="1"/>
</dbReference>
<dbReference type="InterPro" id="IPR036890">
    <property type="entry name" value="HATPase_C_sf"/>
</dbReference>
<dbReference type="InterPro" id="IPR001610">
    <property type="entry name" value="PAC"/>
</dbReference>
<dbReference type="GO" id="GO:0006355">
    <property type="term" value="P:regulation of DNA-templated transcription"/>
    <property type="evidence" value="ECO:0007669"/>
    <property type="project" value="InterPro"/>
</dbReference>
<dbReference type="InterPro" id="IPR003661">
    <property type="entry name" value="HisK_dim/P_dom"/>
</dbReference>
<dbReference type="InterPro" id="IPR000700">
    <property type="entry name" value="PAS-assoc_C"/>
</dbReference>
<evidence type="ECO:0000256" key="2">
    <source>
        <dbReference type="ARBA" id="ARBA00012438"/>
    </source>
</evidence>
<dbReference type="InterPro" id="IPR000014">
    <property type="entry name" value="PAS"/>
</dbReference>
<dbReference type="CDD" id="cd00075">
    <property type="entry name" value="HATPase"/>
    <property type="match status" value="1"/>
</dbReference>
<evidence type="ECO:0000256" key="5">
    <source>
        <dbReference type="ARBA" id="ARBA00022741"/>
    </source>
</evidence>
<gene>
    <name evidence="12" type="ORF">AN957_25610</name>
</gene>
<dbReference type="SMART" id="SM00091">
    <property type="entry name" value="PAS"/>
    <property type="match status" value="2"/>
</dbReference>
<dbReference type="Pfam" id="PF00989">
    <property type="entry name" value="PAS"/>
    <property type="match status" value="1"/>
</dbReference>
<evidence type="ECO:0000313" key="12">
    <source>
        <dbReference type="EMBL" id="KQL21600.1"/>
    </source>
</evidence>
<evidence type="ECO:0000259" key="11">
    <source>
        <dbReference type="PROSITE" id="PS50113"/>
    </source>
</evidence>